<protein>
    <submittedName>
        <fullName evidence="1">Uncharacterized protein</fullName>
    </submittedName>
</protein>
<accession>A0A7M2QMF4</accession>
<organism evidence="1">
    <name type="scientific">feces metagenome</name>
    <dbReference type="NCBI Taxonomy" id="1861841"/>
    <lineage>
        <taxon>unclassified sequences</taxon>
        <taxon>metagenomes</taxon>
        <taxon>organismal metagenomes</taxon>
    </lineage>
</organism>
<name>A0A7M2QMF4_9ZZZZ</name>
<sequence length="129" mass="14232">MYSVKQIINHATSLYDVEEITIARPGSEQFAQAFEMARDVDCPTPDVLDLIPPSYEDPEMTKAIEGEHALIVARDTGGSAACIAVLCYNLPSKLFPETPEAGGVRYQFVYDGDQVYVMNQSGHTIEMVK</sequence>
<dbReference type="EMBL" id="MT993629">
    <property type="protein sequence ID" value="QOV05728.1"/>
    <property type="molecule type" value="Genomic_DNA"/>
</dbReference>
<evidence type="ECO:0000313" key="1">
    <source>
        <dbReference type="EMBL" id="QOV05728.1"/>
    </source>
</evidence>
<reference evidence="1" key="1">
    <citation type="submission" date="2020-09" db="EMBL/GenBank/DDBJ databases">
        <authorList>
            <person name="Eze J.U."/>
            <person name="Rahube T.O."/>
        </authorList>
    </citation>
    <scope>NUCLEOTIDE SEQUENCE</scope>
</reference>
<dbReference type="AlphaFoldDB" id="A0A7M2QMF4"/>
<proteinExistence type="predicted"/>